<dbReference type="Gene3D" id="3.30.60.30">
    <property type="match status" value="3"/>
</dbReference>
<feature type="compositionally biased region" description="Low complexity" evidence="4">
    <location>
        <begin position="212"/>
        <end position="222"/>
    </location>
</feature>
<accession>D0N2T3</accession>
<feature type="signal peptide" evidence="5">
    <location>
        <begin position="1"/>
        <end position="19"/>
    </location>
</feature>
<keyword evidence="1" id="KW-0646">Protease inhibitor</keyword>
<evidence type="ECO:0000313" key="7">
    <source>
        <dbReference type="EMBL" id="EEY69225.1"/>
    </source>
</evidence>
<organism evidence="7 8">
    <name type="scientific">Phytophthora infestans (strain T30-4)</name>
    <name type="common">Potato late blight agent</name>
    <dbReference type="NCBI Taxonomy" id="403677"/>
    <lineage>
        <taxon>Eukaryota</taxon>
        <taxon>Sar</taxon>
        <taxon>Stramenopiles</taxon>
        <taxon>Oomycota</taxon>
        <taxon>Peronosporomycetes</taxon>
        <taxon>Peronosporales</taxon>
        <taxon>Peronosporaceae</taxon>
        <taxon>Phytophthora</taxon>
    </lineage>
</organism>
<feature type="domain" description="Kazal-like" evidence="6">
    <location>
        <begin position="37"/>
        <end position="94"/>
    </location>
</feature>
<feature type="region of interest" description="Disordered" evidence="4">
    <location>
        <begin position="181"/>
        <end position="235"/>
    </location>
</feature>
<keyword evidence="3" id="KW-1015">Disulfide bond</keyword>
<dbReference type="OrthoDB" id="127054at2759"/>
<keyword evidence="5" id="KW-0732">Signal</keyword>
<dbReference type="SMART" id="SM00280">
    <property type="entry name" value="KAZAL"/>
    <property type="match status" value="3"/>
</dbReference>
<dbReference type="Proteomes" id="UP000006643">
    <property type="component" value="Unassembled WGS sequence"/>
</dbReference>
<protein>
    <submittedName>
        <fullName evidence="7">Kazal-type serine protease inhibitor, putative</fullName>
    </submittedName>
</protein>
<dbReference type="VEuPathDB" id="FungiDB:PITG_05430"/>
<keyword evidence="2" id="KW-0722">Serine protease inhibitor</keyword>
<feature type="domain" description="Kazal-like" evidence="6">
    <location>
        <begin position="130"/>
        <end position="187"/>
    </location>
</feature>
<dbReference type="PANTHER" id="PTHR10913:SF45">
    <property type="entry name" value="FOLLISTATIN, ISOFORM A-RELATED"/>
    <property type="match status" value="1"/>
</dbReference>
<evidence type="ECO:0000256" key="4">
    <source>
        <dbReference type="SAM" id="MobiDB-lite"/>
    </source>
</evidence>
<evidence type="ECO:0000256" key="5">
    <source>
        <dbReference type="SAM" id="SignalP"/>
    </source>
</evidence>
<dbReference type="InterPro" id="IPR002350">
    <property type="entry name" value="Kazal_dom"/>
</dbReference>
<keyword evidence="8" id="KW-1185">Reference proteome</keyword>
<dbReference type="HOGENOM" id="CLU_840640_0_0_1"/>
<evidence type="ECO:0000259" key="6">
    <source>
        <dbReference type="PROSITE" id="PS51465"/>
    </source>
</evidence>
<dbReference type="CDD" id="cd00104">
    <property type="entry name" value="KAZAL_FS"/>
    <property type="match status" value="3"/>
</dbReference>
<dbReference type="PANTHER" id="PTHR10913">
    <property type="entry name" value="FOLLISTATIN-RELATED"/>
    <property type="match status" value="1"/>
</dbReference>
<sequence length="299" mass="32113">MKVSVVLVLAAVAIAPAHAGNPSKMKDLPTETSSESEGLGGSCNFACIKMMSPVTDENGVTYSNECMMRAAKCKGNWNQDPLEEYKRVYGKHFGAPRDDDEDESASSDTVIQGEDSDKDESASEEGSAEGTPKSYCPNIVCLDVYEPVTDENGVTYPNQCSMDVEKCKGPREDVYDEYKRIYGKDEDSSSPSPATKMVKGTKDSGKAKKSTKSSSTTSSGVGHIYEDGSEGFIDDGDSKPSKKCATACPDVKFYVCGSDGVWYSNPCELKIAACENPEQNIVEKDGACSSFILLAISSR</sequence>
<evidence type="ECO:0000256" key="1">
    <source>
        <dbReference type="ARBA" id="ARBA00022690"/>
    </source>
</evidence>
<dbReference type="GO" id="GO:0005576">
    <property type="term" value="C:extracellular region"/>
    <property type="evidence" value="ECO:0007669"/>
    <property type="project" value="TreeGrafter"/>
</dbReference>
<reference evidence="8" key="1">
    <citation type="journal article" date="2009" name="Nature">
        <title>Genome sequence and analysis of the Irish potato famine pathogen Phytophthora infestans.</title>
        <authorList>
            <consortium name="The Broad Institute Genome Sequencing Platform"/>
            <person name="Haas B.J."/>
            <person name="Kamoun S."/>
            <person name="Zody M.C."/>
            <person name="Jiang R.H."/>
            <person name="Handsaker R.E."/>
            <person name="Cano L.M."/>
            <person name="Grabherr M."/>
            <person name="Kodira C.D."/>
            <person name="Raffaele S."/>
            <person name="Torto-Alalibo T."/>
            <person name="Bozkurt T.O."/>
            <person name="Ah-Fong A.M."/>
            <person name="Alvarado L."/>
            <person name="Anderson V.L."/>
            <person name="Armstrong M.R."/>
            <person name="Avrova A."/>
            <person name="Baxter L."/>
            <person name="Beynon J."/>
            <person name="Boevink P.C."/>
            <person name="Bollmann S.R."/>
            <person name="Bos J.I."/>
            <person name="Bulone V."/>
            <person name="Cai G."/>
            <person name="Cakir C."/>
            <person name="Carrington J.C."/>
            <person name="Chawner M."/>
            <person name="Conti L."/>
            <person name="Costanzo S."/>
            <person name="Ewan R."/>
            <person name="Fahlgren N."/>
            <person name="Fischbach M.A."/>
            <person name="Fugelstad J."/>
            <person name="Gilroy E.M."/>
            <person name="Gnerre S."/>
            <person name="Green P.J."/>
            <person name="Grenville-Briggs L.J."/>
            <person name="Griffith J."/>
            <person name="Grunwald N.J."/>
            <person name="Horn K."/>
            <person name="Horner N.R."/>
            <person name="Hu C.H."/>
            <person name="Huitema E."/>
            <person name="Jeong D.H."/>
            <person name="Jones A.M."/>
            <person name="Jones J.D."/>
            <person name="Jones R.W."/>
            <person name="Karlsson E.K."/>
            <person name="Kunjeti S.G."/>
            <person name="Lamour K."/>
            <person name="Liu Z."/>
            <person name="Ma L."/>
            <person name="Maclean D."/>
            <person name="Chibucos M.C."/>
            <person name="McDonald H."/>
            <person name="McWalters J."/>
            <person name="Meijer H.J."/>
            <person name="Morgan W."/>
            <person name="Morris P.F."/>
            <person name="Munro C.A."/>
            <person name="O'Neill K."/>
            <person name="Ospina-Giraldo M."/>
            <person name="Pinzon A."/>
            <person name="Pritchard L."/>
            <person name="Ramsahoye B."/>
            <person name="Ren Q."/>
            <person name="Restrepo S."/>
            <person name="Roy S."/>
            <person name="Sadanandom A."/>
            <person name="Savidor A."/>
            <person name="Schornack S."/>
            <person name="Schwartz D.C."/>
            <person name="Schumann U.D."/>
            <person name="Schwessinger B."/>
            <person name="Seyer L."/>
            <person name="Sharpe T."/>
            <person name="Silvar C."/>
            <person name="Song J."/>
            <person name="Studholme D.J."/>
            <person name="Sykes S."/>
            <person name="Thines M."/>
            <person name="van de Vondervoort P.J."/>
            <person name="Phuntumart V."/>
            <person name="Wawra S."/>
            <person name="Weide R."/>
            <person name="Win J."/>
            <person name="Young C."/>
            <person name="Zhou S."/>
            <person name="Fry W."/>
            <person name="Meyers B.C."/>
            <person name="van West P."/>
            <person name="Ristaino J."/>
            <person name="Govers F."/>
            <person name="Birch P.R."/>
            <person name="Whisson S.C."/>
            <person name="Judelson H.S."/>
            <person name="Nusbaum C."/>
        </authorList>
    </citation>
    <scope>NUCLEOTIDE SEQUENCE [LARGE SCALE GENOMIC DNA]</scope>
    <source>
        <strain evidence="8">T30-4</strain>
    </source>
</reference>
<proteinExistence type="predicted"/>
<feature type="domain" description="Kazal-like" evidence="6">
    <location>
        <begin position="238"/>
        <end position="290"/>
    </location>
</feature>
<dbReference type="KEGG" id="pif:PITG_05430"/>
<dbReference type="InterPro" id="IPR036058">
    <property type="entry name" value="Kazal_dom_sf"/>
</dbReference>
<dbReference type="RefSeq" id="XP_002999079.1">
    <property type="nucleotide sequence ID" value="XM_002999033.1"/>
</dbReference>
<evidence type="ECO:0000256" key="2">
    <source>
        <dbReference type="ARBA" id="ARBA00022900"/>
    </source>
</evidence>
<dbReference type="GeneID" id="9463444"/>
<dbReference type="AlphaFoldDB" id="D0N2T3"/>
<evidence type="ECO:0000256" key="3">
    <source>
        <dbReference type="ARBA" id="ARBA00023157"/>
    </source>
</evidence>
<dbReference type="Pfam" id="PF07648">
    <property type="entry name" value="Kazal_2"/>
    <property type="match status" value="3"/>
</dbReference>
<dbReference type="eggNOG" id="ENOG502SUWR">
    <property type="taxonomic scope" value="Eukaryota"/>
</dbReference>
<feature type="chain" id="PRO_5003012852" evidence="5">
    <location>
        <begin position="20"/>
        <end position="299"/>
    </location>
</feature>
<feature type="region of interest" description="Disordered" evidence="4">
    <location>
        <begin position="19"/>
        <end position="38"/>
    </location>
</feature>
<dbReference type="EMBL" id="DS028124">
    <property type="protein sequence ID" value="EEY69225.1"/>
    <property type="molecule type" value="Genomic_DNA"/>
</dbReference>
<dbReference type="PROSITE" id="PS51465">
    <property type="entry name" value="KAZAL_2"/>
    <property type="match status" value="3"/>
</dbReference>
<evidence type="ECO:0000313" key="8">
    <source>
        <dbReference type="Proteomes" id="UP000006643"/>
    </source>
</evidence>
<dbReference type="InParanoid" id="D0N2T3"/>
<dbReference type="SUPFAM" id="SSF100895">
    <property type="entry name" value="Kazal-type serine protease inhibitors"/>
    <property type="match status" value="3"/>
</dbReference>
<feature type="compositionally biased region" description="Acidic residues" evidence="4">
    <location>
        <begin position="114"/>
        <end position="127"/>
    </location>
</feature>
<name>D0N2T3_PHYIT</name>
<gene>
    <name evidence="7" type="ORF">PITG_05430</name>
</gene>
<feature type="region of interest" description="Disordered" evidence="4">
    <location>
        <begin position="93"/>
        <end position="131"/>
    </location>
</feature>
<dbReference type="InterPro" id="IPR050653">
    <property type="entry name" value="Prot_Inhib_GrowthFact_Antg"/>
</dbReference>